<sequence length="27" mass="3142">AAKSRSAEHTYNYCCDMGETSRRMDQM</sequence>
<accession>A0A2K3KEY5</accession>
<organism evidence="1 2">
    <name type="scientific">Trifolium pratense</name>
    <name type="common">Red clover</name>
    <dbReference type="NCBI Taxonomy" id="57577"/>
    <lineage>
        <taxon>Eukaryota</taxon>
        <taxon>Viridiplantae</taxon>
        <taxon>Streptophyta</taxon>
        <taxon>Embryophyta</taxon>
        <taxon>Tracheophyta</taxon>
        <taxon>Spermatophyta</taxon>
        <taxon>Magnoliopsida</taxon>
        <taxon>eudicotyledons</taxon>
        <taxon>Gunneridae</taxon>
        <taxon>Pentapetalae</taxon>
        <taxon>rosids</taxon>
        <taxon>fabids</taxon>
        <taxon>Fabales</taxon>
        <taxon>Fabaceae</taxon>
        <taxon>Papilionoideae</taxon>
        <taxon>50 kb inversion clade</taxon>
        <taxon>NPAAA clade</taxon>
        <taxon>Hologalegina</taxon>
        <taxon>IRL clade</taxon>
        <taxon>Trifolieae</taxon>
        <taxon>Trifolium</taxon>
    </lineage>
</organism>
<proteinExistence type="predicted"/>
<dbReference type="EMBL" id="ASHM01171319">
    <property type="protein sequence ID" value="PNX64856.1"/>
    <property type="molecule type" value="Genomic_DNA"/>
</dbReference>
<evidence type="ECO:0000313" key="2">
    <source>
        <dbReference type="Proteomes" id="UP000236291"/>
    </source>
</evidence>
<dbReference type="AlphaFoldDB" id="A0A2K3KEY5"/>
<name>A0A2K3KEY5_TRIPR</name>
<reference evidence="1 2" key="1">
    <citation type="journal article" date="2014" name="Am. J. Bot.">
        <title>Genome assembly and annotation for red clover (Trifolium pratense; Fabaceae).</title>
        <authorList>
            <person name="Istvanek J."/>
            <person name="Jaros M."/>
            <person name="Krenek A."/>
            <person name="Repkova J."/>
        </authorList>
    </citation>
    <scope>NUCLEOTIDE SEQUENCE [LARGE SCALE GENOMIC DNA]</scope>
    <source>
        <strain evidence="2">cv. Tatra</strain>
        <tissue evidence="1">Young leaves</tissue>
    </source>
</reference>
<protein>
    <submittedName>
        <fullName evidence="1">Uncharacterized protein</fullName>
    </submittedName>
</protein>
<gene>
    <name evidence="1" type="ORF">L195_g062317</name>
</gene>
<comment type="caution">
    <text evidence="1">The sequence shown here is derived from an EMBL/GenBank/DDBJ whole genome shotgun (WGS) entry which is preliminary data.</text>
</comment>
<reference evidence="1 2" key="2">
    <citation type="journal article" date="2017" name="Front. Plant Sci.">
        <title>Gene Classification and Mining of Molecular Markers Useful in Red Clover (Trifolium pratense) Breeding.</title>
        <authorList>
            <person name="Istvanek J."/>
            <person name="Dluhosova J."/>
            <person name="Dluhos P."/>
            <person name="Patkova L."/>
            <person name="Nedelnik J."/>
            <person name="Repkova J."/>
        </authorList>
    </citation>
    <scope>NUCLEOTIDE SEQUENCE [LARGE SCALE GENOMIC DNA]</scope>
    <source>
        <strain evidence="2">cv. Tatra</strain>
        <tissue evidence="1">Young leaves</tissue>
    </source>
</reference>
<evidence type="ECO:0000313" key="1">
    <source>
        <dbReference type="EMBL" id="PNX64856.1"/>
    </source>
</evidence>
<feature type="non-terminal residue" evidence="1">
    <location>
        <position position="1"/>
    </location>
</feature>
<dbReference type="Proteomes" id="UP000236291">
    <property type="component" value="Unassembled WGS sequence"/>
</dbReference>